<dbReference type="Gene3D" id="3.40.50.300">
    <property type="entry name" value="P-loop containing nucleotide triphosphate hydrolases"/>
    <property type="match status" value="1"/>
</dbReference>
<reference evidence="2" key="2">
    <citation type="submission" date="2021-04" db="EMBL/GenBank/DDBJ databases">
        <authorList>
            <person name="Gilroy R."/>
        </authorList>
    </citation>
    <scope>NUCLEOTIDE SEQUENCE</scope>
    <source>
        <strain evidence="2">A5-1222</strain>
    </source>
</reference>
<dbReference type="GO" id="GO:0016887">
    <property type="term" value="F:ATP hydrolysis activity"/>
    <property type="evidence" value="ECO:0007669"/>
    <property type="project" value="InterPro"/>
</dbReference>
<feature type="domain" description="Rad50/SbcC-type AAA" evidence="1">
    <location>
        <begin position="6"/>
        <end position="60"/>
    </location>
</feature>
<dbReference type="Proteomes" id="UP000824247">
    <property type="component" value="Unassembled WGS sequence"/>
</dbReference>
<feature type="non-terminal residue" evidence="2">
    <location>
        <position position="61"/>
    </location>
</feature>
<dbReference type="InterPro" id="IPR038729">
    <property type="entry name" value="Rad50/SbcC_AAA"/>
</dbReference>
<dbReference type="SUPFAM" id="SSF52540">
    <property type="entry name" value="P-loop containing nucleoside triphosphate hydrolases"/>
    <property type="match status" value="1"/>
</dbReference>
<evidence type="ECO:0000313" key="2">
    <source>
        <dbReference type="EMBL" id="MBU3830774.1"/>
    </source>
</evidence>
<evidence type="ECO:0000259" key="1">
    <source>
        <dbReference type="Pfam" id="PF13476"/>
    </source>
</evidence>
<evidence type="ECO:0000313" key="3">
    <source>
        <dbReference type="Proteomes" id="UP000824247"/>
    </source>
</evidence>
<gene>
    <name evidence="2" type="ORF">H9897_01310</name>
</gene>
<comment type="caution">
    <text evidence="2">The sequence shown here is derived from an EMBL/GenBank/DDBJ whole genome shotgun (WGS) entry which is preliminary data.</text>
</comment>
<dbReference type="Pfam" id="PF13476">
    <property type="entry name" value="AAA_23"/>
    <property type="match status" value="1"/>
</dbReference>
<proteinExistence type="predicted"/>
<protein>
    <submittedName>
        <fullName evidence="2">AAA family ATPase</fullName>
    </submittedName>
</protein>
<dbReference type="AlphaFoldDB" id="A0A9E2KWL5"/>
<accession>A0A9E2KWL5</accession>
<dbReference type="GO" id="GO:0006302">
    <property type="term" value="P:double-strand break repair"/>
    <property type="evidence" value="ECO:0007669"/>
    <property type="project" value="InterPro"/>
</dbReference>
<dbReference type="InterPro" id="IPR027417">
    <property type="entry name" value="P-loop_NTPase"/>
</dbReference>
<sequence length="61" mass="6958">MIFRYSIENFKSIHYCENINFKAHPLKRSIKPLKNNLLSTIAIFGPNGGGKSSVIYSLSWL</sequence>
<organism evidence="2 3">
    <name type="scientific">Candidatus Ureaplasma intestinipullorum</name>
    <dbReference type="NCBI Taxonomy" id="2838770"/>
    <lineage>
        <taxon>Bacteria</taxon>
        <taxon>Bacillati</taxon>
        <taxon>Mycoplasmatota</taxon>
        <taxon>Mycoplasmoidales</taxon>
        <taxon>Mycoplasmoidaceae</taxon>
        <taxon>Ureaplasma</taxon>
    </lineage>
</organism>
<name>A0A9E2KWL5_9BACT</name>
<dbReference type="EMBL" id="JAHLFM010000020">
    <property type="protein sequence ID" value="MBU3830774.1"/>
    <property type="molecule type" value="Genomic_DNA"/>
</dbReference>
<reference evidence="2" key="1">
    <citation type="journal article" date="2021" name="PeerJ">
        <title>Extensive microbial diversity within the chicken gut microbiome revealed by metagenomics and culture.</title>
        <authorList>
            <person name="Gilroy R."/>
            <person name="Ravi A."/>
            <person name="Getino M."/>
            <person name="Pursley I."/>
            <person name="Horton D.L."/>
            <person name="Alikhan N.F."/>
            <person name="Baker D."/>
            <person name="Gharbi K."/>
            <person name="Hall N."/>
            <person name="Watson M."/>
            <person name="Adriaenssens E.M."/>
            <person name="Foster-Nyarko E."/>
            <person name="Jarju S."/>
            <person name="Secka A."/>
            <person name="Antonio M."/>
            <person name="Oren A."/>
            <person name="Chaudhuri R.R."/>
            <person name="La Ragione R."/>
            <person name="Hildebrand F."/>
            <person name="Pallen M.J."/>
        </authorList>
    </citation>
    <scope>NUCLEOTIDE SEQUENCE</scope>
    <source>
        <strain evidence="2">A5-1222</strain>
    </source>
</reference>